<proteinExistence type="predicted"/>
<dbReference type="GO" id="GO:0005524">
    <property type="term" value="F:ATP binding"/>
    <property type="evidence" value="ECO:0007669"/>
    <property type="project" value="UniProtKB-KW"/>
</dbReference>
<feature type="compositionally biased region" description="Basic and acidic residues" evidence="13">
    <location>
        <begin position="14"/>
        <end position="36"/>
    </location>
</feature>
<evidence type="ECO:0000256" key="5">
    <source>
        <dbReference type="ARBA" id="ARBA00022840"/>
    </source>
</evidence>
<reference evidence="15 17" key="2">
    <citation type="journal article" date="2012" name="BMC Genomics">
        <title>A comparative genomics perspective on the genetic content of the alkaliphilic haloarchaeon Natrialba magadii ATCC 43099T.</title>
        <authorList>
            <person name="Siddaramappa S."/>
            <person name="Challacombe J.F."/>
            <person name="Decastro R.E."/>
            <person name="Pfeiffer F."/>
            <person name="Sastre D.E."/>
            <person name="Gimenez M.I."/>
            <person name="Paggi R.A."/>
            <person name="Detter J.C."/>
            <person name="Davenport K.W."/>
            <person name="Goodwin L.A."/>
            <person name="Kyrpides N."/>
            <person name="Tapia R."/>
            <person name="Pitluck S."/>
            <person name="Lucas S."/>
            <person name="Woyke T."/>
            <person name="Maupin-Furlow J.A."/>
        </authorList>
    </citation>
    <scope>NUCLEOTIDE SEQUENCE [LARGE SCALE GENOMIC DNA]</scope>
    <source>
        <strain evidence="15">ATCC 43099</strain>
        <strain evidence="17">ATCC 43099 / DSM 3394 / CCM 3739 / CIP 104546 / IAM 13178 / JCM 8861 / NBRC 102185 / NCIMB 2190 / MS3</strain>
    </source>
</reference>
<evidence type="ECO:0000256" key="13">
    <source>
        <dbReference type="SAM" id="MobiDB-lite"/>
    </source>
</evidence>
<dbReference type="InterPro" id="IPR003593">
    <property type="entry name" value="AAA+_ATPase"/>
</dbReference>
<gene>
    <name evidence="15" type="primary">dppD8</name>
    <name evidence="15" type="ordered locus">Nmag_2495</name>
    <name evidence="16" type="ORF">C500_07918</name>
</gene>
<feature type="compositionally biased region" description="Pro residues" evidence="13">
    <location>
        <begin position="1"/>
        <end position="11"/>
    </location>
</feature>
<dbReference type="Proteomes" id="UP000001879">
    <property type="component" value="Chromosome"/>
</dbReference>
<feature type="compositionally biased region" description="Low complexity" evidence="13">
    <location>
        <begin position="47"/>
        <end position="68"/>
    </location>
</feature>
<dbReference type="HOGENOM" id="CLU_000604_1_23_2"/>
<feature type="region of interest" description="Disordered" evidence="13">
    <location>
        <begin position="408"/>
        <end position="444"/>
    </location>
</feature>
<comment type="catalytic activity">
    <reaction evidence="12">
        <text>Ni(2+)(out) + ATP + H2O = Ni(2+)(in) + ADP + phosphate + H(+)</text>
        <dbReference type="Rhea" id="RHEA:15557"/>
        <dbReference type="ChEBI" id="CHEBI:15377"/>
        <dbReference type="ChEBI" id="CHEBI:15378"/>
        <dbReference type="ChEBI" id="CHEBI:30616"/>
        <dbReference type="ChEBI" id="CHEBI:43474"/>
        <dbReference type="ChEBI" id="CHEBI:49786"/>
        <dbReference type="ChEBI" id="CHEBI:456216"/>
        <dbReference type="EC" id="7.2.2.11"/>
    </reaction>
    <physiologicalReaction direction="left-to-right" evidence="12">
        <dbReference type="Rhea" id="RHEA:15558"/>
    </physiologicalReaction>
</comment>
<dbReference type="InterPro" id="IPR013563">
    <property type="entry name" value="Oligopep_ABC_C"/>
</dbReference>
<dbReference type="eggNOG" id="arCOG00181">
    <property type="taxonomic scope" value="Archaea"/>
</dbReference>
<keyword evidence="6" id="KW-1278">Translocase</keyword>
<dbReference type="InterPro" id="IPR017871">
    <property type="entry name" value="ABC_transporter-like_CS"/>
</dbReference>
<dbReference type="GO" id="GO:0015833">
    <property type="term" value="P:peptide transport"/>
    <property type="evidence" value="ECO:0007669"/>
    <property type="project" value="InterPro"/>
</dbReference>
<dbReference type="EC" id="7.2.2.11" evidence="10"/>
<feature type="domain" description="ABC transporter" evidence="14">
    <location>
        <begin position="89"/>
        <end position="340"/>
    </location>
</feature>
<dbReference type="PROSITE" id="PS50893">
    <property type="entry name" value="ABC_TRANSPORTER_2"/>
    <property type="match status" value="1"/>
</dbReference>
<dbReference type="GO" id="GO:0016887">
    <property type="term" value="F:ATP hydrolysis activity"/>
    <property type="evidence" value="ECO:0007669"/>
    <property type="project" value="InterPro"/>
</dbReference>
<keyword evidence="7" id="KW-0406">Ion transport</keyword>
<evidence type="ECO:0000256" key="8">
    <source>
        <dbReference type="ARBA" id="ARBA00023136"/>
    </source>
</evidence>
<dbReference type="SMART" id="SM00382">
    <property type="entry name" value="AAA"/>
    <property type="match status" value="1"/>
</dbReference>
<comment type="subcellular location">
    <subcellularLocation>
        <location evidence="1">Cell membrane</location>
        <topology evidence="1">Peripheral membrane protein</topology>
    </subcellularLocation>
</comment>
<dbReference type="Gene3D" id="3.40.50.300">
    <property type="entry name" value="P-loop containing nucleotide triphosphate hydrolases"/>
    <property type="match status" value="1"/>
</dbReference>
<protein>
    <recommendedName>
        <fullName evidence="11">Nickel import system ATP-binding protein NikD</fullName>
        <ecNumber evidence="10">7.2.2.11</ecNumber>
    </recommendedName>
</protein>
<dbReference type="Pfam" id="PF08352">
    <property type="entry name" value="oligo_HPY"/>
    <property type="match status" value="1"/>
</dbReference>
<dbReference type="PATRIC" id="fig|547559.17.peg.1554"/>
<dbReference type="OrthoDB" id="18209at2157"/>
<name>D3SY84_NATMM</name>
<feature type="compositionally biased region" description="Basic and acidic residues" evidence="13">
    <location>
        <begin position="419"/>
        <end position="429"/>
    </location>
</feature>
<dbReference type="STRING" id="547559.Nmag_2495"/>
<organism evidence="15 17">
    <name type="scientific">Natrialba magadii (strain ATCC 43099 / DSM 3394 / CCM 3739 / CIP 104546 / IAM 13178 / JCM 8861 / NBRC 102185 / NCIMB 2190 / MS3)</name>
    <name type="common">Natronobacterium magadii</name>
    <dbReference type="NCBI Taxonomy" id="547559"/>
    <lineage>
        <taxon>Archaea</taxon>
        <taxon>Methanobacteriati</taxon>
        <taxon>Methanobacteriota</taxon>
        <taxon>Stenosarchaea group</taxon>
        <taxon>Halobacteria</taxon>
        <taxon>Halobacteriales</taxon>
        <taxon>Natrialbaceae</taxon>
        <taxon>Natrialba</taxon>
    </lineage>
</organism>
<dbReference type="PANTHER" id="PTHR43297:SF13">
    <property type="entry name" value="NICKEL ABC TRANSPORTER, ATP-BINDING PROTEIN"/>
    <property type="match status" value="1"/>
</dbReference>
<feature type="compositionally biased region" description="Polar residues" evidence="13">
    <location>
        <begin position="433"/>
        <end position="444"/>
    </location>
</feature>
<evidence type="ECO:0000256" key="9">
    <source>
        <dbReference type="ARBA" id="ARBA00038669"/>
    </source>
</evidence>
<evidence type="ECO:0000259" key="14">
    <source>
        <dbReference type="PROSITE" id="PS50893"/>
    </source>
</evidence>
<accession>D3SY84</accession>
<evidence type="ECO:0000256" key="12">
    <source>
        <dbReference type="ARBA" id="ARBA00048610"/>
    </source>
</evidence>
<evidence type="ECO:0000313" key="18">
    <source>
        <dbReference type="Proteomes" id="UP000011543"/>
    </source>
</evidence>
<dbReference type="EMBL" id="AOHS01000029">
    <property type="protein sequence ID" value="ELY30948.1"/>
    <property type="molecule type" value="Genomic_DNA"/>
</dbReference>
<dbReference type="GO" id="GO:0005886">
    <property type="term" value="C:plasma membrane"/>
    <property type="evidence" value="ECO:0007669"/>
    <property type="project" value="UniProtKB-SubCell"/>
</dbReference>
<keyword evidence="3" id="KW-1003">Cell membrane</keyword>
<feature type="region of interest" description="Disordered" evidence="13">
    <location>
        <begin position="1"/>
        <end position="75"/>
    </location>
</feature>
<keyword evidence="2" id="KW-0813">Transport</keyword>
<dbReference type="SUPFAM" id="SSF52540">
    <property type="entry name" value="P-loop containing nucleoside triphosphate hydrolases"/>
    <property type="match status" value="1"/>
</dbReference>
<comment type="subunit">
    <text evidence="9">The complex is composed of two ATP-binding proteins (NikD and NikE), two transmembrane proteins (NikB and NikC) and a solute-binding protein (NikA).</text>
</comment>
<dbReference type="Proteomes" id="UP000011543">
    <property type="component" value="Unassembled WGS sequence"/>
</dbReference>
<reference evidence="16 18" key="3">
    <citation type="journal article" date="2014" name="PLoS Genet.">
        <title>Phylogenetically driven sequencing of extremely halophilic archaea reveals strategies for static and dynamic osmo-response.</title>
        <authorList>
            <person name="Becker E.A."/>
            <person name="Seitzer P.M."/>
            <person name="Tritt A."/>
            <person name="Larsen D."/>
            <person name="Krusor M."/>
            <person name="Yao A.I."/>
            <person name="Wu D."/>
            <person name="Madern D."/>
            <person name="Eisen J.A."/>
            <person name="Darling A.E."/>
            <person name="Facciotti M.T."/>
        </authorList>
    </citation>
    <scope>NUCLEOTIDE SEQUENCE [LARGE SCALE GENOMIC DNA]</scope>
    <source>
        <strain evidence="18">ATCC 43099 / DSM 3394 / CCM 3739 / CIP 104546 / IAM 13178 / JCM 8861 / NBRC 102185 / NCIMB 2190 / MS3</strain>
        <strain evidence="16">MS-3</strain>
    </source>
</reference>
<dbReference type="InterPro" id="IPR050388">
    <property type="entry name" value="ABC_Ni/Peptide_Import"/>
</dbReference>
<evidence type="ECO:0000256" key="3">
    <source>
        <dbReference type="ARBA" id="ARBA00022475"/>
    </source>
</evidence>
<dbReference type="PANTHER" id="PTHR43297">
    <property type="entry name" value="OLIGOPEPTIDE TRANSPORT ATP-BINDING PROTEIN APPD"/>
    <property type="match status" value="1"/>
</dbReference>
<evidence type="ECO:0000313" key="17">
    <source>
        <dbReference type="Proteomes" id="UP000001879"/>
    </source>
</evidence>
<evidence type="ECO:0000313" key="15">
    <source>
        <dbReference type="EMBL" id="ADD06055.1"/>
    </source>
</evidence>
<reference evidence="17" key="1">
    <citation type="submission" date="2010-02" db="EMBL/GenBank/DDBJ databases">
        <title>Complete sequence of chromosome of Natrialba magadii ATCC 43099.</title>
        <authorList>
            <consortium name="US DOE Joint Genome Institute"/>
            <person name="Lucas S."/>
            <person name="Copeland A."/>
            <person name="Lapidus A."/>
            <person name="Cheng J.-F."/>
            <person name="Bruce D."/>
            <person name="Goodwin L."/>
            <person name="Pitluck S."/>
            <person name="Davenport K."/>
            <person name="Saunders E."/>
            <person name="Detter J.C."/>
            <person name="Han C."/>
            <person name="Tapia R."/>
            <person name="Land M."/>
            <person name="Hauser L."/>
            <person name="Kyrpides N."/>
            <person name="Mikhailova N."/>
            <person name="De Castro R.E."/>
            <person name="Maupin-Furlow J.A."/>
            <person name="Woyke T."/>
        </authorList>
    </citation>
    <scope>NUCLEOTIDE SEQUENCE [LARGE SCALE GENOMIC DNA]</scope>
    <source>
        <strain evidence="17">ATCC 43099 / DSM 3394 / CCM 3739 / CIP 104546 / IAM 13178 / JCM 8861 / NBRC 102185 / NCIMB 2190 / MS3</strain>
    </source>
</reference>
<sequence>MTPAPTPPSSPSPDRNRDGEENQDERGHGHEHKHEHEDEDEQSDSANATTTVTSNENTTTTDHAAATDEPTMETATNTHRDIERGDPLLTVENLRTVFDTDDGQVQAVDGVDFTVHRGETVCIVGESGSGKTVTSESITQLFKSPPGSIADGSVIFDGDDLAARSEDELADIRGARISHIFQNPQGALNPVYTVGWQLVEAIQLHRDIDKDGAREEAVDLLSRVGIPEASARLDDYPHELSGGMKQRVMIAMALACQPDLLIADEPTTALDVTIQAQILRLLRDLQEEFEMGIIFITHDLGVVAEIADRVVVMYAGKVMERGSVYDVFDSPSHPYTKALLECLPGHGSLGGIPGSLPDPIDPPEGCRFAERCPYAIEECRTGDQPAFESAAGDGHEVSCVHYQTADDPSVLESVTTDTADGHSERRTGRTDGGTVQTNGGDHHE</sequence>
<evidence type="ECO:0000256" key="2">
    <source>
        <dbReference type="ARBA" id="ARBA00022448"/>
    </source>
</evidence>
<dbReference type="InterPro" id="IPR003439">
    <property type="entry name" value="ABC_transporter-like_ATP-bd"/>
</dbReference>
<evidence type="ECO:0000256" key="11">
    <source>
        <dbReference type="ARBA" id="ARBA00044143"/>
    </source>
</evidence>
<evidence type="ECO:0000256" key="4">
    <source>
        <dbReference type="ARBA" id="ARBA00022741"/>
    </source>
</evidence>
<keyword evidence="4" id="KW-0547">Nucleotide-binding</keyword>
<evidence type="ECO:0000256" key="7">
    <source>
        <dbReference type="ARBA" id="ARBA00023065"/>
    </source>
</evidence>
<reference evidence="15" key="4">
    <citation type="submission" date="2016-09" db="EMBL/GenBank/DDBJ databases">
        <authorList>
            <person name="Pfeiffer F."/>
        </authorList>
    </citation>
    <scope>NUCLEOTIDE SEQUENCE</scope>
    <source>
        <strain evidence="15">ATCC 43099</strain>
    </source>
</reference>
<evidence type="ECO:0000313" key="16">
    <source>
        <dbReference type="EMBL" id="ELY30948.1"/>
    </source>
</evidence>
<evidence type="ECO:0000256" key="6">
    <source>
        <dbReference type="ARBA" id="ARBA00022967"/>
    </source>
</evidence>
<dbReference type="CDD" id="cd03257">
    <property type="entry name" value="ABC_NikE_OppD_transporters"/>
    <property type="match status" value="1"/>
</dbReference>
<dbReference type="PROSITE" id="PS00211">
    <property type="entry name" value="ABC_TRANSPORTER_1"/>
    <property type="match status" value="1"/>
</dbReference>
<dbReference type="AlphaFoldDB" id="D3SY84"/>
<keyword evidence="17" id="KW-1185">Reference proteome</keyword>
<dbReference type="PaxDb" id="547559-Nmag_2495"/>
<dbReference type="InterPro" id="IPR027417">
    <property type="entry name" value="P-loop_NTPase"/>
</dbReference>
<evidence type="ECO:0000256" key="10">
    <source>
        <dbReference type="ARBA" id="ARBA00039098"/>
    </source>
</evidence>
<dbReference type="FunFam" id="3.40.50.300:FF:000016">
    <property type="entry name" value="Oligopeptide ABC transporter ATP-binding component"/>
    <property type="match status" value="1"/>
</dbReference>
<dbReference type="Pfam" id="PF00005">
    <property type="entry name" value="ABC_tran"/>
    <property type="match status" value="1"/>
</dbReference>
<dbReference type="GO" id="GO:0015413">
    <property type="term" value="F:ABC-type nickel transporter activity"/>
    <property type="evidence" value="ECO:0007669"/>
    <property type="project" value="UniProtKB-EC"/>
</dbReference>
<dbReference type="KEGG" id="nmg:Nmag_2495"/>
<dbReference type="EMBL" id="CP001932">
    <property type="protein sequence ID" value="ADD06055.1"/>
    <property type="molecule type" value="Genomic_DNA"/>
</dbReference>
<dbReference type="NCBIfam" id="TIGR01727">
    <property type="entry name" value="oligo_HPY"/>
    <property type="match status" value="1"/>
</dbReference>
<evidence type="ECO:0000256" key="1">
    <source>
        <dbReference type="ARBA" id="ARBA00004202"/>
    </source>
</evidence>
<keyword evidence="5 15" id="KW-0067">ATP-binding</keyword>
<keyword evidence="8" id="KW-0472">Membrane</keyword>